<dbReference type="AlphaFoldDB" id="L5LAH3"/>
<accession>L5LAH3</accession>
<gene>
    <name evidence="2" type="ORF">MDA_GLEAN10017505</name>
</gene>
<evidence type="ECO:0000313" key="2">
    <source>
        <dbReference type="EMBL" id="ELK23329.1"/>
    </source>
</evidence>
<evidence type="ECO:0000313" key="3">
    <source>
        <dbReference type="Proteomes" id="UP000010556"/>
    </source>
</evidence>
<sequence>MPVLSREHQPAFLQPQPASQSLAPCSTAALVILTGSTVLLLPPAPEQEFQAAWGWWGGDILQKDIFNIGVALARNELEMPVLQWLELDGFCKVGTSIMRSKKSSEAYSLSKHHSPSESEFTDSVHEAYGGIMPEKTPGTKGS</sequence>
<keyword evidence="3" id="KW-1185">Reference proteome</keyword>
<evidence type="ECO:0000256" key="1">
    <source>
        <dbReference type="SAM" id="MobiDB-lite"/>
    </source>
</evidence>
<protein>
    <submittedName>
        <fullName evidence="2">Uncharacterized protein</fullName>
    </submittedName>
</protein>
<dbReference type="Proteomes" id="UP000010556">
    <property type="component" value="Unassembled WGS sequence"/>
</dbReference>
<reference evidence="3" key="1">
    <citation type="journal article" date="2013" name="Science">
        <title>Comparative analysis of bat genomes provides insight into the evolution of flight and immunity.</title>
        <authorList>
            <person name="Zhang G."/>
            <person name="Cowled C."/>
            <person name="Shi Z."/>
            <person name="Huang Z."/>
            <person name="Bishop-Lilly K.A."/>
            <person name="Fang X."/>
            <person name="Wynne J.W."/>
            <person name="Xiong Z."/>
            <person name="Baker M.L."/>
            <person name="Zhao W."/>
            <person name="Tachedjian M."/>
            <person name="Zhu Y."/>
            <person name="Zhou P."/>
            <person name="Jiang X."/>
            <person name="Ng J."/>
            <person name="Yang L."/>
            <person name="Wu L."/>
            <person name="Xiao J."/>
            <person name="Feng Y."/>
            <person name="Chen Y."/>
            <person name="Sun X."/>
            <person name="Zhang Y."/>
            <person name="Marsh G.A."/>
            <person name="Crameri G."/>
            <person name="Broder C.C."/>
            <person name="Frey K.G."/>
            <person name="Wang L.F."/>
            <person name="Wang J."/>
        </authorList>
    </citation>
    <scope>NUCLEOTIDE SEQUENCE [LARGE SCALE GENOMIC DNA]</scope>
</reference>
<proteinExistence type="predicted"/>
<dbReference type="EMBL" id="KB113703">
    <property type="protein sequence ID" value="ELK23329.1"/>
    <property type="molecule type" value="Genomic_DNA"/>
</dbReference>
<organism evidence="2 3">
    <name type="scientific">Myotis davidii</name>
    <name type="common">David's myotis</name>
    <dbReference type="NCBI Taxonomy" id="225400"/>
    <lineage>
        <taxon>Eukaryota</taxon>
        <taxon>Metazoa</taxon>
        <taxon>Chordata</taxon>
        <taxon>Craniata</taxon>
        <taxon>Vertebrata</taxon>
        <taxon>Euteleostomi</taxon>
        <taxon>Mammalia</taxon>
        <taxon>Eutheria</taxon>
        <taxon>Laurasiatheria</taxon>
        <taxon>Chiroptera</taxon>
        <taxon>Yangochiroptera</taxon>
        <taxon>Vespertilionidae</taxon>
        <taxon>Myotis</taxon>
    </lineage>
</organism>
<feature type="region of interest" description="Disordered" evidence="1">
    <location>
        <begin position="108"/>
        <end position="142"/>
    </location>
</feature>
<name>L5LAH3_MYODS</name>